<keyword evidence="2" id="KW-1185">Reference proteome</keyword>
<accession>A0ACB7TPN0</accession>
<dbReference type="EMBL" id="CM023481">
    <property type="protein sequence ID" value="KAH6948191.1"/>
    <property type="molecule type" value="Genomic_DNA"/>
</dbReference>
<reference evidence="1" key="1">
    <citation type="submission" date="2020-05" db="EMBL/GenBank/DDBJ databases">
        <title>Large-scale comparative analyses of tick genomes elucidate their genetic diversity and vector capacities.</title>
        <authorList>
            <person name="Jia N."/>
            <person name="Wang J."/>
            <person name="Shi W."/>
            <person name="Du L."/>
            <person name="Sun Y."/>
            <person name="Zhan W."/>
            <person name="Jiang J."/>
            <person name="Wang Q."/>
            <person name="Zhang B."/>
            <person name="Ji P."/>
            <person name="Sakyi L.B."/>
            <person name="Cui X."/>
            <person name="Yuan T."/>
            <person name="Jiang B."/>
            <person name="Yang W."/>
            <person name="Lam T.T.-Y."/>
            <person name="Chang Q."/>
            <person name="Ding S."/>
            <person name="Wang X."/>
            <person name="Zhu J."/>
            <person name="Ruan X."/>
            <person name="Zhao L."/>
            <person name="Wei J."/>
            <person name="Que T."/>
            <person name="Du C."/>
            <person name="Cheng J."/>
            <person name="Dai P."/>
            <person name="Han X."/>
            <person name="Huang E."/>
            <person name="Gao Y."/>
            <person name="Liu J."/>
            <person name="Shao H."/>
            <person name="Ye R."/>
            <person name="Li L."/>
            <person name="Wei W."/>
            <person name="Wang X."/>
            <person name="Wang C."/>
            <person name="Yang T."/>
            <person name="Huo Q."/>
            <person name="Li W."/>
            <person name="Guo W."/>
            <person name="Chen H."/>
            <person name="Zhou L."/>
            <person name="Ni X."/>
            <person name="Tian J."/>
            <person name="Zhou Y."/>
            <person name="Sheng Y."/>
            <person name="Liu T."/>
            <person name="Pan Y."/>
            <person name="Xia L."/>
            <person name="Li J."/>
            <person name="Zhao F."/>
            <person name="Cao W."/>
        </authorList>
    </citation>
    <scope>NUCLEOTIDE SEQUENCE</scope>
    <source>
        <strain evidence="1">Hyas-2018</strain>
    </source>
</reference>
<sequence length="305" mass="34602">MLTPTWRSGLFLLLLASLATGRRLGRPGGDDDEEDEQPWMSEPGEIRRHRDPKPAAQPENTGSSGYSYDDRKSTPTWFSVPPALLATYLGSETNRRGLKVRRLRFRIAKVKLSLECSPATAWAVELTCTKDFESDMKALNQLNEPSTAIRKSCKTILRYYHCLTPVTESASCQKNPEFIKHLEYFPQAITSRYRELCLRELEISPSLFKEKGNRASMAAVVGKADSCKEEEASREFLACALVFNEVVSHTTDRFRQCEAYQNFIQCTNTIGRTLNCGDSSEFHHHAVHVLSVLLHDYQNTCKKRT</sequence>
<name>A0ACB7TPN0_HYAAI</name>
<protein>
    <submittedName>
        <fullName evidence="1">Uncharacterized protein</fullName>
    </submittedName>
</protein>
<organism evidence="1 2">
    <name type="scientific">Hyalomma asiaticum</name>
    <name type="common">Tick</name>
    <dbReference type="NCBI Taxonomy" id="266040"/>
    <lineage>
        <taxon>Eukaryota</taxon>
        <taxon>Metazoa</taxon>
        <taxon>Ecdysozoa</taxon>
        <taxon>Arthropoda</taxon>
        <taxon>Chelicerata</taxon>
        <taxon>Arachnida</taxon>
        <taxon>Acari</taxon>
        <taxon>Parasitiformes</taxon>
        <taxon>Ixodida</taxon>
        <taxon>Ixodoidea</taxon>
        <taxon>Ixodidae</taxon>
        <taxon>Hyalomminae</taxon>
        <taxon>Hyalomma</taxon>
    </lineage>
</organism>
<dbReference type="Proteomes" id="UP000821845">
    <property type="component" value="Chromosome 1"/>
</dbReference>
<gene>
    <name evidence="1" type="ORF">HPB50_023153</name>
</gene>
<proteinExistence type="predicted"/>
<evidence type="ECO:0000313" key="1">
    <source>
        <dbReference type="EMBL" id="KAH6948191.1"/>
    </source>
</evidence>
<comment type="caution">
    <text evidence="1">The sequence shown here is derived from an EMBL/GenBank/DDBJ whole genome shotgun (WGS) entry which is preliminary data.</text>
</comment>
<evidence type="ECO:0000313" key="2">
    <source>
        <dbReference type="Proteomes" id="UP000821845"/>
    </source>
</evidence>